<gene>
    <name evidence="3" type="ORF">HNR61_004820</name>
</gene>
<dbReference type="SUPFAM" id="SSF55729">
    <property type="entry name" value="Acyl-CoA N-acyltransferases (Nat)"/>
    <property type="match status" value="1"/>
</dbReference>
<dbReference type="AlphaFoldDB" id="A0A7W3QN28"/>
<sequence length="180" mass="19463">MVYDIVPGHADRIERLTLLYTAELRTGPARGGALDIARLDDGAIAGVAAWEGPRRPRPGDRWQRLRVLPLHMRAIGVRHLGATLSRFAAARPTSPHWYLADIAVDDRARGLGVGSALLAHRLAAIDRQCLPAHLEATTPHSRRLYTRFGFQETARVDIPSSPAAMTRPAAAPPPQGAPAA</sequence>
<evidence type="ECO:0000313" key="4">
    <source>
        <dbReference type="Proteomes" id="UP000572680"/>
    </source>
</evidence>
<evidence type="ECO:0000313" key="3">
    <source>
        <dbReference type="EMBL" id="MBA8953170.1"/>
    </source>
</evidence>
<proteinExistence type="predicted"/>
<keyword evidence="3" id="KW-0808">Transferase</keyword>
<keyword evidence="4" id="KW-1185">Reference proteome</keyword>
<dbReference type="PROSITE" id="PS51186">
    <property type="entry name" value="GNAT"/>
    <property type="match status" value="1"/>
</dbReference>
<dbReference type="EMBL" id="JACJIA010000006">
    <property type="protein sequence ID" value="MBA8953170.1"/>
    <property type="molecule type" value="Genomic_DNA"/>
</dbReference>
<feature type="region of interest" description="Disordered" evidence="1">
    <location>
        <begin position="159"/>
        <end position="180"/>
    </location>
</feature>
<comment type="caution">
    <text evidence="3">The sequence shown here is derived from an EMBL/GenBank/DDBJ whole genome shotgun (WGS) entry which is preliminary data.</text>
</comment>
<dbReference type="InterPro" id="IPR016181">
    <property type="entry name" value="Acyl_CoA_acyltransferase"/>
</dbReference>
<dbReference type="PANTHER" id="PTHR42791">
    <property type="entry name" value="GNAT FAMILY ACETYLTRANSFERASE"/>
    <property type="match status" value="1"/>
</dbReference>
<dbReference type="Pfam" id="PF13508">
    <property type="entry name" value="Acetyltransf_7"/>
    <property type="match status" value="1"/>
</dbReference>
<reference evidence="3 4" key="1">
    <citation type="submission" date="2020-08" db="EMBL/GenBank/DDBJ databases">
        <title>Genomic Encyclopedia of Type Strains, Phase IV (KMG-IV): sequencing the most valuable type-strain genomes for metagenomic binning, comparative biology and taxonomic classification.</title>
        <authorList>
            <person name="Goeker M."/>
        </authorList>
    </citation>
    <scope>NUCLEOTIDE SEQUENCE [LARGE SCALE GENOMIC DNA]</scope>
    <source>
        <strain evidence="3 4">DSM 44197</strain>
    </source>
</reference>
<dbReference type="Proteomes" id="UP000572680">
    <property type="component" value="Unassembled WGS sequence"/>
</dbReference>
<accession>A0A7W3QN28</accession>
<dbReference type="RefSeq" id="WP_220509714.1">
    <property type="nucleotide sequence ID" value="NZ_BAAALP010000063.1"/>
</dbReference>
<dbReference type="PANTHER" id="PTHR42791:SF1">
    <property type="entry name" value="N-ACETYLTRANSFERASE DOMAIN-CONTAINING PROTEIN"/>
    <property type="match status" value="1"/>
</dbReference>
<evidence type="ECO:0000259" key="2">
    <source>
        <dbReference type="PROSITE" id="PS51186"/>
    </source>
</evidence>
<evidence type="ECO:0000256" key="1">
    <source>
        <dbReference type="SAM" id="MobiDB-lite"/>
    </source>
</evidence>
<feature type="domain" description="N-acetyltransferase" evidence="2">
    <location>
        <begin position="34"/>
        <end position="170"/>
    </location>
</feature>
<dbReference type="GO" id="GO:0016747">
    <property type="term" value="F:acyltransferase activity, transferring groups other than amino-acyl groups"/>
    <property type="evidence" value="ECO:0007669"/>
    <property type="project" value="InterPro"/>
</dbReference>
<dbReference type="InterPro" id="IPR052523">
    <property type="entry name" value="Trichothecene_AcTrans"/>
</dbReference>
<protein>
    <submittedName>
        <fullName evidence="3">GNAT superfamily N-acetyltransferase</fullName>
    </submittedName>
</protein>
<organism evidence="3 4">
    <name type="scientific">Actinomadura namibiensis</name>
    <dbReference type="NCBI Taxonomy" id="182080"/>
    <lineage>
        <taxon>Bacteria</taxon>
        <taxon>Bacillati</taxon>
        <taxon>Actinomycetota</taxon>
        <taxon>Actinomycetes</taxon>
        <taxon>Streptosporangiales</taxon>
        <taxon>Thermomonosporaceae</taxon>
        <taxon>Actinomadura</taxon>
    </lineage>
</organism>
<name>A0A7W3QN28_ACTNM</name>
<dbReference type="InterPro" id="IPR000182">
    <property type="entry name" value="GNAT_dom"/>
</dbReference>
<dbReference type="CDD" id="cd04301">
    <property type="entry name" value="NAT_SF"/>
    <property type="match status" value="1"/>
</dbReference>
<dbReference type="Gene3D" id="3.40.630.30">
    <property type="match status" value="1"/>
</dbReference>
<feature type="compositionally biased region" description="Pro residues" evidence="1">
    <location>
        <begin position="170"/>
        <end position="180"/>
    </location>
</feature>